<comment type="similarity">
    <text evidence="2">Belongs to the ORC6 family.</text>
</comment>
<gene>
    <name evidence="7" type="primary">orc6</name>
    <name evidence="7" type="ORF">SOMG_01128</name>
</gene>
<evidence type="ECO:0000256" key="2">
    <source>
        <dbReference type="ARBA" id="ARBA00010840"/>
    </source>
</evidence>
<keyword evidence="4" id="KW-0238">DNA-binding</keyword>
<name>A0AAE9WAY0_9SCHI</name>
<proteinExistence type="inferred from homology"/>
<organism evidence="7 8">
    <name type="scientific">Schizosaccharomyces osmophilus</name>
    <dbReference type="NCBI Taxonomy" id="2545709"/>
    <lineage>
        <taxon>Eukaryota</taxon>
        <taxon>Fungi</taxon>
        <taxon>Dikarya</taxon>
        <taxon>Ascomycota</taxon>
        <taxon>Taphrinomycotina</taxon>
        <taxon>Schizosaccharomycetes</taxon>
        <taxon>Schizosaccharomycetales</taxon>
        <taxon>Schizosaccharomycetaceae</taxon>
        <taxon>Schizosaccharomyces</taxon>
    </lineage>
</organism>
<dbReference type="RefSeq" id="XP_056037142.1">
    <property type="nucleotide sequence ID" value="XM_056179921.1"/>
</dbReference>
<dbReference type="GeneID" id="80874610"/>
<dbReference type="AlphaFoldDB" id="A0AAE9WAY0"/>
<evidence type="ECO:0000313" key="7">
    <source>
        <dbReference type="EMBL" id="WBW72899.1"/>
    </source>
</evidence>
<dbReference type="GO" id="GO:0003677">
    <property type="term" value="F:DNA binding"/>
    <property type="evidence" value="ECO:0007669"/>
    <property type="project" value="UniProtKB-KW"/>
</dbReference>
<protein>
    <submittedName>
        <fullName evidence="7">Origin recognition complex subunit Orc6</fullName>
    </submittedName>
</protein>
<keyword evidence="3" id="KW-0235">DNA replication</keyword>
<evidence type="ECO:0000313" key="8">
    <source>
        <dbReference type="Proteomes" id="UP001212411"/>
    </source>
</evidence>
<dbReference type="KEGG" id="som:SOMG_01128"/>
<dbReference type="EMBL" id="CP115611">
    <property type="protein sequence ID" value="WBW72899.1"/>
    <property type="molecule type" value="Genomic_DNA"/>
</dbReference>
<evidence type="ECO:0000256" key="1">
    <source>
        <dbReference type="ARBA" id="ARBA00004123"/>
    </source>
</evidence>
<reference evidence="7 8" key="1">
    <citation type="journal article" date="2023" name="G3 (Bethesda)">
        <title>A high-quality reference genome for the fission yeast Schizosaccharomyces osmophilus.</title>
        <authorList>
            <person name="Jia G.S."/>
            <person name="Zhang W.C."/>
            <person name="Liang Y."/>
            <person name="Liu X.H."/>
            <person name="Rhind N."/>
            <person name="Pidoux A."/>
            <person name="Brysch-Herzberg M."/>
            <person name="Du L.L."/>
        </authorList>
    </citation>
    <scope>NUCLEOTIDE SEQUENCE [LARGE SCALE GENOMIC DNA]</scope>
    <source>
        <strain evidence="7 8">CBS 15793</strain>
    </source>
</reference>
<evidence type="ECO:0000256" key="5">
    <source>
        <dbReference type="ARBA" id="ARBA00023242"/>
    </source>
</evidence>
<keyword evidence="8" id="KW-1185">Reference proteome</keyword>
<dbReference type="Pfam" id="PF05460">
    <property type="entry name" value="ORC6"/>
    <property type="match status" value="1"/>
</dbReference>
<feature type="domain" description="ORC6 first cyclin-like" evidence="6">
    <location>
        <begin position="13"/>
        <end position="93"/>
    </location>
</feature>
<sequence length="259" mass="30236">MERQQVIDCFRKLLPEEEEYNDRLLSLAESFLAWSRSKVVLKATEEACRPYMAAHLACEIMKGRLDLEVHVSATPIPKKKYEKQFTYFQEELRPLTKDLYAEYDIMNDVPFLCTRMGSLSAILYVKELVKTTLVENMRIEHMKGILIAAFLIVSARMSGRDELRVNHAERKAAQAILQDTNSISQIQYWMQLLSESLVFHQMPLNAMEGYEVQKQRTKPWSGIASMVQINYEKRLKSYPSWKASIYEQLEQLNQPTIEK</sequence>
<dbReference type="Proteomes" id="UP001212411">
    <property type="component" value="Chromosome 1"/>
</dbReference>
<evidence type="ECO:0000256" key="3">
    <source>
        <dbReference type="ARBA" id="ARBA00022705"/>
    </source>
</evidence>
<evidence type="ECO:0000259" key="6">
    <source>
        <dbReference type="Pfam" id="PF05460"/>
    </source>
</evidence>
<dbReference type="InterPro" id="IPR008721">
    <property type="entry name" value="ORC6_cyclin_first"/>
</dbReference>
<keyword evidence="5" id="KW-0539">Nucleus</keyword>
<accession>A0AAE9WAY0</accession>
<comment type="subcellular location">
    <subcellularLocation>
        <location evidence="1">Nucleus</location>
    </subcellularLocation>
</comment>
<dbReference type="GO" id="GO:0006260">
    <property type="term" value="P:DNA replication"/>
    <property type="evidence" value="ECO:0007669"/>
    <property type="project" value="UniProtKB-KW"/>
</dbReference>
<evidence type="ECO:0000256" key="4">
    <source>
        <dbReference type="ARBA" id="ARBA00023125"/>
    </source>
</evidence>
<dbReference type="GO" id="GO:0005664">
    <property type="term" value="C:nuclear origin of replication recognition complex"/>
    <property type="evidence" value="ECO:0007669"/>
    <property type="project" value="InterPro"/>
</dbReference>